<organism evidence="1">
    <name type="scientific">Lygus hesperus</name>
    <name type="common">Western plant bug</name>
    <dbReference type="NCBI Taxonomy" id="30085"/>
    <lineage>
        <taxon>Eukaryota</taxon>
        <taxon>Metazoa</taxon>
        <taxon>Ecdysozoa</taxon>
        <taxon>Arthropoda</taxon>
        <taxon>Hexapoda</taxon>
        <taxon>Insecta</taxon>
        <taxon>Pterygota</taxon>
        <taxon>Neoptera</taxon>
        <taxon>Paraneoptera</taxon>
        <taxon>Hemiptera</taxon>
        <taxon>Heteroptera</taxon>
        <taxon>Panheteroptera</taxon>
        <taxon>Cimicomorpha</taxon>
        <taxon>Miridae</taxon>
        <taxon>Mirini</taxon>
        <taxon>Lygus</taxon>
    </lineage>
</organism>
<gene>
    <name evidence="1" type="ORF">g.23708</name>
</gene>
<name>A0A146LNT1_LYGHE</name>
<reference evidence="1" key="1">
    <citation type="journal article" date="2016" name="Gigascience">
        <title>De novo construction of an expanded transcriptome assembly for the western tarnished plant bug, Lygus hesperus.</title>
        <authorList>
            <person name="Tassone E.E."/>
            <person name="Geib S.M."/>
            <person name="Hall B."/>
            <person name="Fabrick J.A."/>
            <person name="Brent C.S."/>
            <person name="Hull J.J."/>
        </authorList>
    </citation>
    <scope>NUCLEOTIDE SEQUENCE</scope>
</reference>
<sequence>GPPYVLGRPNLFRKMRNVLGYDFAMVSFSLSPTVFSLEFFDAPTTPFYPTLDPRQPPLPRDHPPYSPDMAPSDYYLFGNLKKDLRGRHFSDDDELKSAVLAHFEDKP</sequence>
<accession>A0A146LNT1</accession>
<proteinExistence type="predicted"/>
<dbReference type="PANTHER" id="PTHR46060">
    <property type="entry name" value="MARINER MOS1 TRANSPOSASE-LIKE PROTEIN"/>
    <property type="match status" value="1"/>
</dbReference>
<dbReference type="EMBL" id="GDHC01009026">
    <property type="protein sequence ID" value="JAQ09603.1"/>
    <property type="molecule type" value="Transcribed_RNA"/>
</dbReference>
<protein>
    <submittedName>
        <fullName evidence="1">Uncharacterized protein</fullName>
    </submittedName>
</protein>
<dbReference type="PANTHER" id="PTHR46060:SF1">
    <property type="entry name" value="MARINER MOS1 TRANSPOSASE-LIKE PROTEIN"/>
    <property type="match status" value="1"/>
</dbReference>
<feature type="non-terminal residue" evidence="1">
    <location>
        <position position="1"/>
    </location>
</feature>
<dbReference type="Gene3D" id="3.30.420.10">
    <property type="entry name" value="Ribonuclease H-like superfamily/Ribonuclease H"/>
    <property type="match status" value="1"/>
</dbReference>
<dbReference type="InterPro" id="IPR052709">
    <property type="entry name" value="Transposase-MT_Hybrid"/>
</dbReference>
<feature type="non-terminal residue" evidence="1">
    <location>
        <position position="107"/>
    </location>
</feature>
<dbReference type="GO" id="GO:0003676">
    <property type="term" value="F:nucleic acid binding"/>
    <property type="evidence" value="ECO:0007669"/>
    <property type="project" value="InterPro"/>
</dbReference>
<dbReference type="AlphaFoldDB" id="A0A146LNT1"/>
<dbReference type="InterPro" id="IPR036397">
    <property type="entry name" value="RNaseH_sf"/>
</dbReference>
<evidence type="ECO:0000313" key="1">
    <source>
        <dbReference type="EMBL" id="JAQ09603.1"/>
    </source>
</evidence>